<evidence type="ECO:0000256" key="2">
    <source>
        <dbReference type="ARBA" id="ARBA00022490"/>
    </source>
</evidence>
<dbReference type="EMBL" id="WOCE01000012">
    <property type="protein sequence ID" value="KAE9602163.1"/>
    <property type="molecule type" value="Genomic_DNA"/>
</dbReference>
<evidence type="ECO:0000256" key="3">
    <source>
        <dbReference type="ARBA" id="ARBA00022701"/>
    </source>
</evidence>
<evidence type="ECO:0000256" key="4">
    <source>
        <dbReference type="ARBA" id="ARBA00023175"/>
    </source>
</evidence>
<evidence type="ECO:0000256" key="5">
    <source>
        <dbReference type="ARBA" id="ARBA00023212"/>
    </source>
</evidence>
<name>A0A6A4PKV4_LUPAL</name>
<dbReference type="PANTHER" id="PTHR47971:SF8">
    <property type="entry name" value="KINESIN-LIKE PROTEIN"/>
    <property type="match status" value="1"/>
</dbReference>
<evidence type="ECO:0000313" key="7">
    <source>
        <dbReference type="EMBL" id="KAE9602163.1"/>
    </source>
</evidence>
<comment type="subcellular location">
    <subcellularLocation>
        <location evidence="1">Cytoplasm</location>
        <location evidence="1">Cytoskeleton</location>
    </subcellularLocation>
</comment>
<keyword evidence="5" id="KW-0206">Cytoskeleton</keyword>
<keyword evidence="4" id="KW-0505">Motor protein</keyword>
<feature type="region of interest" description="Disordered" evidence="6">
    <location>
        <begin position="61"/>
        <end position="86"/>
    </location>
</feature>
<evidence type="ECO:0000313" key="8">
    <source>
        <dbReference type="Proteomes" id="UP000447434"/>
    </source>
</evidence>
<keyword evidence="3" id="KW-0493">Microtubule</keyword>
<evidence type="ECO:0000256" key="6">
    <source>
        <dbReference type="SAM" id="MobiDB-lite"/>
    </source>
</evidence>
<protein>
    <submittedName>
        <fullName evidence="7">Uncharacterized protein</fullName>
    </submittedName>
</protein>
<evidence type="ECO:0000256" key="1">
    <source>
        <dbReference type="ARBA" id="ARBA00004245"/>
    </source>
</evidence>
<gene>
    <name evidence="7" type="ORF">Lalb_Chr12g0196631</name>
</gene>
<reference evidence="8" key="1">
    <citation type="journal article" date="2020" name="Nat. Commun.">
        <title>Genome sequence of the cluster root forming white lupin.</title>
        <authorList>
            <person name="Hufnagel B."/>
            <person name="Marques A."/>
            <person name="Soriano A."/>
            <person name="Marques L."/>
            <person name="Divol F."/>
            <person name="Doumas P."/>
            <person name="Sallet E."/>
            <person name="Mancinotti D."/>
            <person name="Carrere S."/>
            <person name="Marande W."/>
            <person name="Arribat S."/>
            <person name="Keller J."/>
            <person name="Huneau C."/>
            <person name="Blein T."/>
            <person name="Aime D."/>
            <person name="Laguerre M."/>
            <person name="Taylor J."/>
            <person name="Schubert V."/>
            <person name="Nelson M."/>
            <person name="Geu-Flores F."/>
            <person name="Crespi M."/>
            <person name="Gallardo-Guerrero K."/>
            <person name="Delaux P.-M."/>
            <person name="Salse J."/>
            <person name="Berges H."/>
            <person name="Guyot R."/>
            <person name="Gouzy J."/>
            <person name="Peret B."/>
        </authorList>
    </citation>
    <scope>NUCLEOTIDE SEQUENCE [LARGE SCALE GENOMIC DNA]</scope>
    <source>
        <strain evidence="8">cv. Amiga</strain>
    </source>
</reference>
<dbReference type="InterPro" id="IPR027640">
    <property type="entry name" value="Kinesin-like_fam"/>
</dbReference>
<keyword evidence="2" id="KW-0963">Cytoplasm</keyword>
<comment type="caution">
    <text evidence="7">The sequence shown here is derived from an EMBL/GenBank/DDBJ whole genome shotgun (WGS) entry which is preliminary data.</text>
</comment>
<dbReference type="GO" id="GO:0007018">
    <property type="term" value="P:microtubule-based movement"/>
    <property type="evidence" value="ECO:0007669"/>
    <property type="project" value="InterPro"/>
</dbReference>
<accession>A0A6A4PKV4</accession>
<dbReference type="AlphaFoldDB" id="A0A6A4PKV4"/>
<feature type="compositionally biased region" description="Polar residues" evidence="6">
    <location>
        <begin position="61"/>
        <end position="81"/>
    </location>
</feature>
<dbReference type="Proteomes" id="UP000447434">
    <property type="component" value="Chromosome 12"/>
</dbReference>
<dbReference type="PANTHER" id="PTHR47971">
    <property type="entry name" value="KINESIN-RELATED PROTEIN 6"/>
    <property type="match status" value="1"/>
</dbReference>
<dbReference type="OrthoDB" id="780967at2759"/>
<dbReference type="GO" id="GO:0005874">
    <property type="term" value="C:microtubule"/>
    <property type="evidence" value="ECO:0007669"/>
    <property type="project" value="UniProtKB-KW"/>
</dbReference>
<proteinExistence type="predicted"/>
<organism evidence="7 8">
    <name type="scientific">Lupinus albus</name>
    <name type="common">White lupine</name>
    <name type="synonym">Lupinus termis</name>
    <dbReference type="NCBI Taxonomy" id="3870"/>
    <lineage>
        <taxon>Eukaryota</taxon>
        <taxon>Viridiplantae</taxon>
        <taxon>Streptophyta</taxon>
        <taxon>Embryophyta</taxon>
        <taxon>Tracheophyta</taxon>
        <taxon>Spermatophyta</taxon>
        <taxon>Magnoliopsida</taxon>
        <taxon>eudicotyledons</taxon>
        <taxon>Gunneridae</taxon>
        <taxon>Pentapetalae</taxon>
        <taxon>rosids</taxon>
        <taxon>fabids</taxon>
        <taxon>Fabales</taxon>
        <taxon>Fabaceae</taxon>
        <taxon>Papilionoideae</taxon>
        <taxon>50 kb inversion clade</taxon>
        <taxon>genistoids sensu lato</taxon>
        <taxon>core genistoids</taxon>
        <taxon>Genisteae</taxon>
        <taxon>Lupinus</taxon>
    </lineage>
</organism>
<sequence length="163" mass="18602">MFEMKNSYCDCTSQKINSYSLNDTDEEMQRVSPPRRKGYKYEKSERSTNFLKRGVSGSDRFTTNFKQQSTGNNTITTGSWRSETEPIPNGNISAILEEEEALLIAHRKEIEDTMEIVPEELKVLAEVDEPGSLIDNYVTQLSFLLSRKTATLVTLQGRISRLH</sequence>
<dbReference type="GO" id="GO:0003777">
    <property type="term" value="F:microtubule motor activity"/>
    <property type="evidence" value="ECO:0007669"/>
    <property type="project" value="InterPro"/>
</dbReference>
<dbReference type="GO" id="GO:0007019">
    <property type="term" value="P:microtubule depolymerization"/>
    <property type="evidence" value="ECO:0007669"/>
    <property type="project" value="TreeGrafter"/>
</dbReference>
<keyword evidence="8" id="KW-1185">Reference proteome</keyword>